<dbReference type="EMBL" id="ASPP01012407">
    <property type="protein sequence ID" value="ETO20636.1"/>
    <property type="molecule type" value="Genomic_DNA"/>
</dbReference>
<reference evidence="1 2" key="1">
    <citation type="journal article" date="2013" name="Curr. Biol.">
        <title>The Genome of the Foraminiferan Reticulomyxa filosa.</title>
        <authorList>
            <person name="Glockner G."/>
            <person name="Hulsmann N."/>
            <person name="Schleicher M."/>
            <person name="Noegel A.A."/>
            <person name="Eichinger L."/>
            <person name="Gallinger C."/>
            <person name="Pawlowski J."/>
            <person name="Sierra R."/>
            <person name="Euteneuer U."/>
            <person name="Pillet L."/>
            <person name="Moustafa A."/>
            <person name="Platzer M."/>
            <person name="Groth M."/>
            <person name="Szafranski K."/>
            <person name="Schliwa M."/>
        </authorList>
    </citation>
    <scope>NUCLEOTIDE SEQUENCE [LARGE SCALE GENOMIC DNA]</scope>
</reference>
<proteinExistence type="predicted"/>
<keyword evidence="2" id="KW-1185">Reference proteome</keyword>
<name>X6N3I1_RETFI</name>
<dbReference type="InterPro" id="IPR027417">
    <property type="entry name" value="P-loop_NTPase"/>
</dbReference>
<accession>X6N3I1</accession>
<gene>
    <name evidence="1" type="ORF">RFI_16583</name>
</gene>
<comment type="caution">
    <text evidence="1">The sequence shown here is derived from an EMBL/GenBank/DDBJ whole genome shotgun (WGS) entry which is preliminary data.</text>
</comment>
<protein>
    <submittedName>
        <fullName evidence="1">Rho-related GTP-binding protein</fullName>
    </submittedName>
</protein>
<organism evidence="1 2">
    <name type="scientific">Reticulomyxa filosa</name>
    <dbReference type="NCBI Taxonomy" id="46433"/>
    <lineage>
        <taxon>Eukaryota</taxon>
        <taxon>Sar</taxon>
        <taxon>Rhizaria</taxon>
        <taxon>Retaria</taxon>
        <taxon>Foraminifera</taxon>
        <taxon>Monothalamids</taxon>
        <taxon>Reticulomyxidae</taxon>
        <taxon>Reticulomyxa</taxon>
    </lineage>
</organism>
<sequence length="162" mass="18713">MYIKGVPFVICGTKNDLREWECNYPFKNEEHRCHVQSLIIKNWFEKNVNGKKKDKTKYKILPYDLISEILKFSSIPQLNKCITVTEAEQFASKIGAFRYVECSSLKGQNLDNVIDVCLLAAASGKGHEKTKNGKCFSKRLNIEYRGKLKCYRQAFKIITFGE</sequence>
<dbReference type="Proteomes" id="UP000023152">
    <property type="component" value="Unassembled WGS sequence"/>
</dbReference>
<evidence type="ECO:0000313" key="2">
    <source>
        <dbReference type="Proteomes" id="UP000023152"/>
    </source>
</evidence>
<dbReference type="SUPFAM" id="SSF52540">
    <property type="entry name" value="P-loop containing nucleoside triphosphate hydrolases"/>
    <property type="match status" value="1"/>
</dbReference>
<dbReference type="Gene3D" id="3.40.50.300">
    <property type="entry name" value="P-loop containing nucleotide triphosphate hydrolases"/>
    <property type="match status" value="1"/>
</dbReference>
<evidence type="ECO:0000313" key="1">
    <source>
        <dbReference type="EMBL" id="ETO20636.1"/>
    </source>
</evidence>
<dbReference type="AlphaFoldDB" id="X6N3I1"/>